<name>A0ABT2GUH7_9MICO</name>
<evidence type="ECO:0000313" key="3">
    <source>
        <dbReference type="Proteomes" id="UP001165584"/>
    </source>
</evidence>
<dbReference type="RefSeq" id="WP_259507581.1">
    <property type="nucleotide sequence ID" value="NZ_JANLCM010000001.1"/>
</dbReference>
<organism evidence="2 3">
    <name type="scientific">Herbiconiux aconitum</name>
    <dbReference type="NCBI Taxonomy" id="2970913"/>
    <lineage>
        <taxon>Bacteria</taxon>
        <taxon>Bacillati</taxon>
        <taxon>Actinomycetota</taxon>
        <taxon>Actinomycetes</taxon>
        <taxon>Micrococcales</taxon>
        <taxon>Microbacteriaceae</taxon>
        <taxon>Herbiconiux</taxon>
    </lineage>
</organism>
<comment type="caution">
    <text evidence="2">The sequence shown here is derived from an EMBL/GenBank/DDBJ whole genome shotgun (WGS) entry which is preliminary data.</text>
</comment>
<gene>
    <name evidence="2" type="ORF">N1027_10660</name>
</gene>
<reference evidence="2" key="1">
    <citation type="submission" date="2022-08" db="EMBL/GenBank/DDBJ databases">
        <authorList>
            <person name="Deng Y."/>
            <person name="Han X.-F."/>
            <person name="Zhang Y.-Q."/>
        </authorList>
    </citation>
    <scope>NUCLEOTIDE SEQUENCE</scope>
    <source>
        <strain evidence="2">CPCC 205763</strain>
    </source>
</reference>
<protein>
    <submittedName>
        <fullName evidence="2">Uncharacterized protein</fullName>
    </submittedName>
</protein>
<dbReference type="EMBL" id="JANLCM010000001">
    <property type="protein sequence ID" value="MCS5718594.1"/>
    <property type="molecule type" value="Genomic_DNA"/>
</dbReference>
<feature type="region of interest" description="Disordered" evidence="1">
    <location>
        <begin position="1"/>
        <end position="22"/>
    </location>
</feature>
<accession>A0ABT2GUH7</accession>
<sequence length="97" mass="10241">MATRRPRTPAPQVDANGRHPVAALPPLPLDPARVAEVGALRAAVDAVALHPVVLDAQAYARQTRPRDMAIFNLTGALAARTAQRAHDDPAPFRGAPV</sequence>
<dbReference type="Proteomes" id="UP001165584">
    <property type="component" value="Unassembled WGS sequence"/>
</dbReference>
<evidence type="ECO:0000313" key="2">
    <source>
        <dbReference type="EMBL" id="MCS5718594.1"/>
    </source>
</evidence>
<evidence type="ECO:0000256" key="1">
    <source>
        <dbReference type="SAM" id="MobiDB-lite"/>
    </source>
</evidence>
<keyword evidence="3" id="KW-1185">Reference proteome</keyword>
<proteinExistence type="predicted"/>